<dbReference type="GO" id="GO:0043565">
    <property type="term" value="F:sequence-specific DNA binding"/>
    <property type="evidence" value="ECO:0007669"/>
    <property type="project" value="InterPro"/>
</dbReference>
<dbReference type="GO" id="GO:0003700">
    <property type="term" value="F:DNA-binding transcription factor activity"/>
    <property type="evidence" value="ECO:0007669"/>
    <property type="project" value="InterPro"/>
</dbReference>
<dbReference type="EMBL" id="JAATHJ010000047">
    <property type="protein sequence ID" value="NJP39324.1"/>
    <property type="molecule type" value="Genomic_DNA"/>
</dbReference>
<dbReference type="AlphaFoldDB" id="A0A969TYN0"/>
<evidence type="ECO:0000256" key="1">
    <source>
        <dbReference type="ARBA" id="ARBA00023015"/>
    </source>
</evidence>
<name>A0A969TYN0_9BACI</name>
<sequence>MDSISRLNQAMTFVEEHLHEELDEERVAMLAGTTVYHFKRMFAFLAGMPFSEYVRRRRLSIAANELYQTDAKVIDIAILSGYQSPDAFTRAFLQMHGVTPSESRKTGRMKAFPKLTFQLQLKGGHDMDYRMTEKEAFYINGLKKRVSIQFEGENEEIAEMHKELTDSMTQELLEHSLAEPEGIIQASANFSEGRMEEAGSLDQYLGTAGSRPLEGYASLEVAAGKWAVFTSVGAFPEHLQQTWGSIYAEWLPSSGYEVREGPEILVVTSDDLRSEQVESHIWIPIR</sequence>
<evidence type="ECO:0000259" key="4">
    <source>
        <dbReference type="PROSITE" id="PS01124"/>
    </source>
</evidence>
<accession>A0A969TYN0</accession>
<keyword evidence="1" id="KW-0805">Transcription regulation</keyword>
<dbReference type="RefSeq" id="WP_168009628.1">
    <property type="nucleotide sequence ID" value="NZ_JAATHJ010000047.1"/>
</dbReference>
<protein>
    <submittedName>
        <fullName evidence="5">Helix-turn-helix domain-containing protein</fullName>
    </submittedName>
</protein>
<gene>
    <name evidence="5" type="ORF">HCN83_17270</name>
</gene>
<keyword evidence="3" id="KW-0804">Transcription</keyword>
<dbReference type="PROSITE" id="PS00041">
    <property type="entry name" value="HTH_ARAC_FAMILY_1"/>
    <property type="match status" value="1"/>
</dbReference>
<dbReference type="SUPFAM" id="SSF55136">
    <property type="entry name" value="Probable bacterial effector-binding domain"/>
    <property type="match status" value="1"/>
</dbReference>
<dbReference type="SMART" id="SM00871">
    <property type="entry name" value="AraC_E_bind"/>
    <property type="match status" value="1"/>
</dbReference>
<dbReference type="InterPro" id="IPR018062">
    <property type="entry name" value="HTH_AraC-typ_CS"/>
</dbReference>
<dbReference type="PANTHER" id="PTHR47504:SF5">
    <property type="entry name" value="RIGHT ORIGIN-BINDING PROTEIN"/>
    <property type="match status" value="1"/>
</dbReference>
<proteinExistence type="predicted"/>
<dbReference type="InterPro" id="IPR010499">
    <property type="entry name" value="AraC_E-bd"/>
</dbReference>
<dbReference type="Gene3D" id="3.20.80.10">
    <property type="entry name" value="Regulatory factor, effector binding domain"/>
    <property type="match status" value="1"/>
</dbReference>
<dbReference type="SMART" id="SM00342">
    <property type="entry name" value="HTH_ARAC"/>
    <property type="match status" value="1"/>
</dbReference>
<dbReference type="InterPro" id="IPR018060">
    <property type="entry name" value="HTH_AraC"/>
</dbReference>
<reference evidence="5 6" key="1">
    <citation type="submission" date="2020-03" db="EMBL/GenBank/DDBJ databases">
        <title>Assessment of the enzymatic potential of alkaline-tolerant lipase obtained from Bacillus luteus H11 (technogenic soil) for the bioremediation of saline soils contaminated with petroleum substances.</title>
        <authorList>
            <person name="Kalwasinska A."/>
        </authorList>
    </citation>
    <scope>NUCLEOTIDE SEQUENCE [LARGE SCALE GENOMIC DNA]</scope>
    <source>
        <strain evidence="5 6">H11</strain>
    </source>
</reference>
<dbReference type="Gene3D" id="1.10.10.60">
    <property type="entry name" value="Homeodomain-like"/>
    <property type="match status" value="2"/>
</dbReference>
<dbReference type="PROSITE" id="PS01124">
    <property type="entry name" value="HTH_ARAC_FAMILY_2"/>
    <property type="match status" value="1"/>
</dbReference>
<keyword evidence="6" id="KW-1185">Reference proteome</keyword>
<evidence type="ECO:0000256" key="2">
    <source>
        <dbReference type="ARBA" id="ARBA00023125"/>
    </source>
</evidence>
<dbReference type="Pfam" id="PF12833">
    <property type="entry name" value="HTH_18"/>
    <property type="match status" value="1"/>
</dbReference>
<organism evidence="5 6">
    <name type="scientific">Alkalicoccus luteus</name>
    <dbReference type="NCBI Taxonomy" id="1237094"/>
    <lineage>
        <taxon>Bacteria</taxon>
        <taxon>Bacillati</taxon>
        <taxon>Bacillota</taxon>
        <taxon>Bacilli</taxon>
        <taxon>Bacillales</taxon>
        <taxon>Bacillaceae</taxon>
        <taxon>Alkalicoccus</taxon>
    </lineage>
</organism>
<comment type="caution">
    <text evidence="5">The sequence shown here is derived from an EMBL/GenBank/DDBJ whole genome shotgun (WGS) entry which is preliminary data.</text>
</comment>
<dbReference type="InterPro" id="IPR011256">
    <property type="entry name" value="Reg_factor_effector_dom_sf"/>
</dbReference>
<evidence type="ECO:0000313" key="6">
    <source>
        <dbReference type="Proteomes" id="UP000752012"/>
    </source>
</evidence>
<keyword evidence="2" id="KW-0238">DNA-binding</keyword>
<dbReference type="InterPro" id="IPR029442">
    <property type="entry name" value="GyrI-like"/>
</dbReference>
<dbReference type="SUPFAM" id="SSF46689">
    <property type="entry name" value="Homeodomain-like"/>
    <property type="match status" value="2"/>
</dbReference>
<dbReference type="PANTHER" id="PTHR47504">
    <property type="entry name" value="RIGHT ORIGIN-BINDING PROTEIN"/>
    <property type="match status" value="1"/>
</dbReference>
<dbReference type="InterPro" id="IPR050959">
    <property type="entry name" value="MarA-like"/>
</dbReference>
<evidence type="ECO:0000313" key="5">
    <source>
        <dbReference type="EMBL" id="NJP39324.1"/>
    </source>
</evidence>
<dbReference type="Proteomes" id="UP000752012">
    <property type="component" value="Unassembled WGS sequence"/>
</dbReference>
<evidence type="ECO:0000256" key="3">
    <source>
        <dbReference type="ARBA" id="ARBA00023163"/>
    </source>
</evidence>
<dbReference type="Pfam" id="PF06445">
    <property type="entry name" value="GyrI-like"/>
    <property type="match status" value="1"/>
</dbReference>
<feature type="domain" description="HTH araC/xylS-type" evidence="4">
    <location>
        <begin position="8"/>
        <end position="106"/>
    </location>
</feature>
<dbReference type="InterPro" id="IPR009057">
    <property type="entry name" value="Homeodomain-like_sf"/>
</dbReference>